<reference evidence="2 3" key="1">
    <citation type="submission" date="2018-05" db="EMBL/GenBank/DDBJ databases">
        <title>Abyssibacter profundi OUC007T gen. nov., sp. nov, a marine bacterium isolated from seawater of the Mariana Trench.</title>
        <authorList>
            <person name="Zhou S."/>
        </authorList>
    </citation>
    <scope>NUCLEOTIDE SEQUENCE [LARGE SCALE GENOMIC DNA]</scope>
    <source>
        <strain evidence="2 3">OUC007</strain>
    </source>
</reference>
<dbReference type="RefSeq" id="WP_109719577.1">
    <property type="nucleotide sequence ID" value="NZ_QEQK01000005.1"/>
</dbReference>
<dbReference type="Gene3D" id="3.40.30.10">
    <property type="entry name" value="Glutaredoxin"/>
    <property type="match status" value="1"/>
</dbReference>
<keyword evidence="1" id="KW-0812">Transmembrane</keyword>
<comment type="caution">
    <text evidence="2">The sequence shown here is derived from an EMBL/GenBank/DDBJ whole genome shotgun (WGS) entry which is preliminary data.</text>
</comment>
<evidence type="ECO:0000313" key="2">
    <source>
        <dbReference type="EMBL" id="PWN56383.1"/>
    </source>
</evidence>
<evidence type="ECO:0000313" key="3">
    <source>
        <dbReference type="Proteomes" id="UP000251800"/>
    </source>
</evidence>
<organism evidence="2 3">
    <name type="scientific">Abyssibacter profundi</name>
    <dbReference type="NCBI Taxonomy" id="2182787"/>
    <lineage>
        <taxon>Bacteria</taxon>
        <taxon>Pseudomonadati</taxon>
        <taxon>Pseudomonadota</taxon>
        <taxon>Gammaproteobacteria</taxon>
        <taxon>Chromatiales</taxon>
        <taxon>Oceanococcaceae</taxon>
        <taxon>Abyssibacter</taxon>
    </lineage>
</organism>
<proteinExistence type="predicted"/>
<gene>
    <name evidence="2" type="ORF">DEH80_05965</name>
</gene>
<dbReference type="InterPro" id="IPR036249">
    <property type="entry name" value="Thioredoxin-like_sf"/>
</dbReference>
<dbReference type="OrthoDB" id="9785445at2"/>
<evidence type="ECO:0000256" key="1">
    <source>
        <dbReference type="SAM" id="Phobius"/>
    </source>
</evidence>
<keyword evidence="1" id="KW-1133">Transmembrane helix</keyword>
<name>A0A363ULT9_9GAMM</name>
<keyword evidence="3" id="KW-1185">Reference proteome</keyword>
<protein>
    <recommendedName>
        <fullName evidence="4">Thioredoxin domain-containing protein</fullName>
    </recommendedName>
</protein>
<dbReference type="SUPFAM" id="SSF52833">
    <property type="entry name" value="Thioredoxin-like"/>
    <property type="match status" value="1"/>
</dbReference>
<keyword evidence="1" id="KW-0472">Membrane</keyword>
<dbReference type="EMBL" id="QEQK01000005">
    <property type="protein sequence ID" value="PWN56383.1"/>
    <property type="molecule type" value="Genomic_DNA"/>
</dbReference>
<sequence length="196" mass="22306">MSDKPVNRGPFLLLVALFFGPMVVAMWLYFGTDIRPSGQTHHGHLLEPVRPLPADTQWRSPQGEIADELEGDLWTLLQFVPSPCEDACQNDLYRSRQVWLALDRRRTRVQRIAVVADAEEARALAAIAADADPNLKLRIVDKADPLRAFLRDPAHGPGTFYVIDPIGNWVLWYDRETNLRDIHTDFKKLLRLSKIG</sequence>
<evidence type="ECO:0008006" key="4">
    <source>
        <dbReference type="Google" id="ProtNLM"/>
    </source>
</evidence>
<feature type="transmembrane region" description="Helical" evidence="1">
    <location>
        <begin position="12"/>
        <end position="30"/>
    </location>
</feature>
<dbReference type="Proteomes" id="UP000251800">
    <property type="component" value="Unassembled WGS sequence"/>
</dbReference>
<dbReference type="AlphaFoldDB" id="A0A363ULT9"/>
<accession>A0A363ULT9</accession>